<evidence type="ECO:0000313" key="5">
    <source>
        <dbReference type="Proteomes" id="UP001154078"/>
    </source>
</evidence>
<feature type="transmembrane region" description="Helical" evidence="2">
    <location>
        <begin position="285"/>
        <end position="306"/>
    </location>
</feature>
<feature type="region of interest" description="Disordered" evidence="1">
    <location>
        <begin position="312"/>
        <end position="368"/>
    </location>
</feature>
<evidence type="ECO:0000256" key="3">
    <source>
        <dbReference type="SAM" id="SignalP"/>
    </source>
</evidence>
<dbReference type="AlphaFoldDB" id="A0A9P0BH43"/>
<dbReference type="EMBL" id="OV121140">
    <property type="protein sequence ID" value="CAH0563501.1"/>
    <property type="molecule type" value="Genomic_DNA"/>
</dbReference>
<evidence type="ECO:0000256" key="2">
    <source>
        <dbReference type="SAM" id="Phobius"/>
    </source>
</evidence>
<gene>
    <name evidence="4" type="ORF">MELIAE_LOCUS12309</name>
</gene>
<feature type="compositionally biased region" description="Polar residues" evidence="1">
    <location>
        <begin position="358"/>
        <end position="368"/>
    </location>
</feature>
<organism evidence="4 5">
    <name type="scientific">Brassicogethes aeneus</name>
    <name type="common">Rape pollen beetle</name>
    <name type="synonym">Meligethes aeneus</name>
    <dbReference type="NCBI Taxonomy" id="1431903"/>
    <lineage>
        <taxon>Eukaryota</taxon>
        <taxon>Metazoa</taxon>
        <taxon>Ecdysozoa</taxon>
        <taxon>Arthropoda</taxon>
        <taxon>Hexapoda</taxon>
        <taxon>Insecta</taxon>
        <taxon>Pterygota</taxon>
        <taxon>Neoptera</taxon>
        <taxon>Endopterygota</taxon>
        <taxon>Coleoptera</taxon>
        <taxon>Polyphaga</taxon>
        <taxon>Cucujiformia</taxon>
        <taxon>Nitidulidae</taxon>
        <taxon>Meligethinae</taxon>
        <taxon>Brassicogethes</taxon>
    </lineage>
</organism>
<dbReference type="Proteomes" id="UP001154078">
    <property type="component" value="Chromosome 9"/>
</dbReference>
<feature type="compositionally biased region" description="Basic and acidic residues" evidence="1">
    <location>
        <begin position="322"/>
        <end position="331"/>
    </location>
</feature>
<feature type="compositionally biased region" description="Basic and acidic residues" evidence="1">
    <location>
        <begin position="107"/>
        <end position="133"/>
    </location>
</feature>
<keyword evidence="5" id="KW-1185">Reference proteome</keyword>
<feature type="signal peptide" evidence="3">
    <location>
        <begin position="1"/>
        <end position="16"/>
    </location>
</feature>
<feature type="region of interest" description="Disordered" evidence="1">
    <location>
        <begin position="95"/>
        <end position="136"/>
    </location>
</feature>
<sequence length="368" mass="40723">MKYTLFLFVIIGGVISQDVDVSGISLGQDEMDVDIWSDAEKIYTITVDNIDDEIIDKICKNNNIIIQDRLSNEKIDCRQRRWNLEPLEVKNIKKRNVDSEQEGSGVDPHEEKAPDEAKITTTKVETEEQKDDTNTSTPTIIVSKAEEIQTSTAAIVTEKPTTTEIENSPTTISETEKPLQTISETEKPLLTTSETEKPAPTINDITTEGKDKEFNGFIKKGRKIEDMNDYQGNGVAISETHGNIEDGFKETGPKLLKTSKPENILQETENTPKVGAASAAKDSNILFFLLGGVVLVGVTAFTYNYVKKRKLNQPSSEATVEAPKERREQEMKPLLNGKTVDDLPTTPTIAIKDETTNEEPGTSANAKC</sequence>
<keyword evidence="3" id="KW-0732">Signal</keyword>
<protein>
    <submittedName>
        <fullName evidence="4">Uncharacterized protein</fullName>
    </submittedName>
</protein>
<evidence type="ECO:0000313" key="4">
    <source>
        <dbReference type="EMBL" id="CAH0563501.1"/>
    </source>
</evidence>
<keyword evidence="2" id="KW-0472">Membrane</keyword>
<proteinExistence type="predicted"/>
<reference evidence="4" key="1">
    <citation type="submission" date="2021-12" db="EMBL/GenBank/DDBJ databases">
        <authorList>
            <person name="King R."/>
        </authorList>
    </citation>
    <scope>NUCLEOTIDE SEQUENCE</scope>
</reference>
<keyword evidence="2" id="KW-0812">Transmembrane</keyword>
<feature type="region of interest" description="Disordered" evidence="1">
    <location>
        <begin position="161"/>
        <end position="181"/>
    </location>
</feature>
<feature type="chain" id="PRO_5040482697" evidence="3">
    <location>
        <begin position="17"/>
        <end position="368"/>
    </location>
</feature>
<accession>A0A9P0BH43</accession>
<evidence type="ECO:0000256" key="1">
    <source>
        <dbReference type="SAM" id="MobiDB-lite"/>
    </source>
</evidence>
<name>A0A9P0BH43_BRAAE</name>
<keyword evidence="2" id="KW-1133">Transmembrane helix</keyword>